<feature type="compositionally biased region" description="Acidic residues" evidence="1">
    <location>
        <begin position="78"/>
        <end position="90"/>
    </location>
</feature>
<evidence type="ECO:0000313" key="4">
    <source>
        <dbReference type="Proteomes" id="UP001642464"/>
    </source>
</evidence>
<protein>
    <submittedName>
        <fullName evidence="3">Uncharacterized protein</fullName>
    </submittedName>
</protein>
<proteinExistence type="predicted"/>
<feature type="region of interest" description="Disordered" evidence="1">
    <location>
        <begin position="32"/>
        <end position="179"/>
    </location>
</feature>
<keyword evidence="4" id="KW-1185">Reference proteome</keyword>
<organism evidence="3 4">
    <name type="scientific">Durusdinium trenchii</name>
    <dbReference type="NCBI Taxonomy" id="1381693"/>
    <lineage>
        <taxon>Eukaryota</taxon>
        <taxon>Sar</taxon>
        <taxon>Alveolata</taxon>
        <taxon>Dinophyceae</taxon>
        <taxon>Suessiales</taxon>
        <taxon>Symbiodiniaceae</taxon>
        <taxon>Durusdinium</taxon>
    </lineage>
</organism>
<feature type="compositionally biased region" description="Polar residues" evidence="1">
    <location>
        <begin position="103"/>
        <end position="119"/>
    </location>
</feature>
<feature type="region of interest" description="Disordered" evidence="1">
    <location>
        <begin position="762"/>
        <end position="795"/>
    </location>
</feature>
<gene>
    <name evidence="2" type="ORF">SCF082_LOCUS2156</name>
    <name evidence="3" type="ORF">SCF082_LOCUS2180</name>
</gene>
<evidence type="ECO:0000313" key="3">
    <source>
        <dbReference type="EMBL" id="CAK8990343.1"/>
    </source>
</evidence>
<sequence length="868" mass="96248">MKTKKTILKLTRVPDTAAAVTTETKSAAAVLPNRSSASRVDKFIVNPKPKTQAQKKKRWDGVCGFMDGYISSPSPPSDESDSESSSDSDPDSGNGNGPCDPTQAETEYYSPTRSPVNLTDKSHPTCDEDITPWQPSPDYTTVASDHSPTIPMPRDSIVGPSMPTVPEEGSTRHDDTPGPEAGMPVVNPDPVPTPSCAEGITARPDVAGRRALKAVSVLDFSVMKLTIASNYSHGTTVGGERIALRREYLQSYLEKQDEEYFQELAEEIALDRGSELDPDAAHMLLEDYLNSPSIRNRHQFAELVANSGSTRALLDWVADRAAGDQQRVGFEILRALADMNLYKQMRCAGHCYPPADVNYLLDDAELVEVATKFAVELAANTSWAQMLYTMTLPLACGTLLSQKKADRVSCLKHLRVLVESILKAEDWVMRKPLLDLVLTDLAYHEEPLVREIMALLTQGNFDLNSAEIKSAQKLALRMFSSTWSTKEILESTFAHLTDLITKSNKNKRMNSFLLWLYTTTSSYIKASGMSQALPDAAVWADYIRSFGIQTSPMMRLFNKAFNVSAGFTMPDSPDINFPKSEFLTMPDEWEGIEVMFNFDVAEGQGPWRRVLVQNVPPACLPAALHSVGTAFLITSKNEWLLRGAVREGCQLNVEQLKSVCSSLKVPLPGNGEGSGKRGGVVKKDYAAKLIKYLFPDAPEVEFNNMLLAMMGWTKMPTDLDVLAAVSELDLANADAFEHVRKHALNTFEENLFGKGQAHGIEEAENETKRKEMKAKADEKAKKLKEEKETTEKAERKKNFELTPPDLKLLLPGNGSIKTVFWARYHPTKGFFRFDYPTGDLFVLISILFCGAQLATECNDIDNTRKWFC</sequence>
<comment type="caution">
    <text evidence="3">The sequence shown here is derived from an EMBL/GenBank/DDBJ whole genome shotgun (WGS) entry which is preliminary data.</text>
</comment>
<dbReference type="Proteomes" id="UP001642464">
    <property type="component" value="Unassembled WGS sequence"/>
</dbReference>
<evidence type="ECO:0000256" key="1">
    <source>
        <dbReference type="SAM" id="MobiDB-lite"/>
    </source>
</evidence>
<evidence type="ECO:0000313" key="2">
    <source>
        <dbReference type="EMBL" id="CAK8990248.1"/>
    </source>
</evidence>
<name>A0ABP0HJE1_9DINO</name>
<accession>A0ABP0HJE1</accession>
<dbReference type="EMBL" id="CAXAMM010001080">
    <property type="protein sequence ID" value="CAK8990248.1"/>
    <property type="molecule type" value="Genomic_DNA"/>
</dbReference>
<feature type="compositionally biased region" description="Polar residues" evidence="1">
    <location>
        <begin position="137"/>
        <end position="147"/>
    </location>
</feature>
<reference evidence="3 4" key="1">
    <citation type="submission" date="2024-02" db="EMBL/GenBank/DDBJ databases">
        <authorList>
            <person name="Chen Y."/>
            <person name="Shah S."/>
            <person name="Dougan E. K."/>
            <person name="Thang M."/>
            <person name="Chan C."/>
        </authorList>
    </citation>
    <scope>NUCLEOTIDE SEQUENCE [LARGE SCALE GENOMIC DNA]</scope>
</reference>
<dbReference type="EMBL" id="CAXAMM010001091">
    <property type="protein sequence ID" value="CAK8990343.1"/>
    <property type="molecule type" value="Genomic_DNA"/>
</dbReference>